<dbReference type="GO" id="GO:0016787">
    <property type="term" value="F:hydrolase activity"/>
    <property type="evidence" value="ECO:0007669"/>
    <property type="project" value="UniProtKB-KW"/>
</dbReference>
<dbReference type="EMBL" id="CP021434">
    <property type="protein sequence ID" value="ARU59936.1"/>
    <property type="molecule type" value="Genomic_DNA"/>
</dbReference>
<dbReference type="PROSITE" id="PS51462">
    <property type="entry name" value="NUDIX"/>
    <property type="match status" value="1"/>
</dbReference>
<dbReference type="InterPro" id="IPR020084">
    <property type="entry name" value="NUDIX_hydrolase_CS"/>
</dbReference>
<dbReference type="InterPro" id="IPR000086">
    <property type="entry name" value="NUDIX_hydrolase_dom"/>
</dbReference>
<dbReference type="Gene3D" id="3.90.79.10">
    <property type="entry name" value="Nucleoside Triphosphate Pyrophosphohydrolase"/>
    <property type="match status" value="1"/>
</dbReference>
<dbReference type="Pfam" id="PF00293">
    <property type="entry name" value="NUDIX"/>
    <property type="match status" value="1"/>
</dbReference>
<keyword evidence="5" id="KW-1185">Reference proteome</keyword>
<dbReference type="SUPFAM" id="SSF55811">
    <property type="entry name" value="Nudix"/>
    <property type="match status" value="1"/>
</dbReference>
<feature type="domain" description="Nudix hydrolase" evidence="3">
    <location>
        <begin position="4"/>
        <end position="138"/>
    </location>
</feature>
<evidence type="ECO:0000256" key="2">
    <source>
        <dbReference type="ARBA" id="ARBA00022801"/>
    </source>
</evidence>
<dbReference type="KEGG" id="tum:CBW65_01830"/>
<dbReference type="PROSITE" id="PS00893">
    <property type="entry name" value="NUDIX_BOX"/>
    <property type="match status" value="1"/>
</dbReference>
<evidence type="ECO:0000259" key="3">
    <source>
        <dbReference type="PROSITE" id="PS51462"/>
    </source>
</evidence>
<proteinExistence type="predicted"/>
<comment type="cofactor">
    <cofactor evidence="1">
        <name>Mg(2+)</name>
        <dbReference type="ChEBI" id="CHEBI:18420"/>
    </cofactor>
</comment>
<name>A0A1Y0IJD6_9BACL</name>
<dbReference type="PANTHER" id="PTHR43046">
    <property type="entry name" value="GDP-MANNOSE MANNOSYL HYDROLASE"/>
    <property type="match status" value="1"/>
</dbReference>
<dbReference type="Proteomes" id="UP000195437">
    <property type="component" value="Chromosome"/>
</dbReference>
<sequence>MQKKFHHIARGIIIMDGQVLVAHAKGWENTFLPGGHIELGESAAATLPRELQEEIGIRGEVGRFIGLLEADWADTEKDMHHFEISQVFEVTSPDLTAGVNPASAEDHLEFYWVPATMEALTACQLMPVPFREMIATLPERGEKAFWGTTLTI</sequence>
<evidence type="ECO:0000256" key="1">
    <source>
        <dbReference type="ARBA" id="ARBA00001946"/>
    </source>
</evidence>
<dbReference type="RefSeq" id="WP_087455325.1">
    <property type="nucleotide sequence ID" value="NZ_CP021434.1"/>
</dbReference>
<keyword evidence="2" id="KW-0378">Hydrolase</keyword>
<protein>
    <recommendedName>
        <fullName evidence="3">Nudix hydrolase domain-containing protein</fullName>
    </recommendedName>
</protein>
<organism evidence="4 5">
    <name type="scientific">Tumebacillus avium</name>
    <dbReference type="NCBI Taxonomy" id="1903704"/>
    <lineage>
        <taxon>Bacteria</taxon>
        <taxon>Bacillati</taxon>
        <taxon>Bacillota</taxon>
        <taxon>Bacilli</taxon>
        <taxon>Bacillales</taxon>
        <taxon>Alicyclobacillaceae</taxon>
        <taxon>Tumebacillus</taxon>
    </lineage>
</organism>
<gene>
    <name evidence="4" type="ORF">CBW65_01830</name>
</gene>
<dbReference type="PANTHER" id="PTHR43046:SF14">
    <property type="entry name" value="MUTT_NUDIX FAMILY PROTEIN"/>
    <property type="match status" value="1"/>
</dbReference>
<evidence type="ECO:0000313" key="4">
    <source>
        <dbReference type="EMBL" id="ARU59936.1"/>
    </source>
</evidence>
<dbReference type="OrthoDB" id="9008185at2"/>
<reference evidence="5" key="1">
    <citation type="submission" date="2017-05" db="EMBL/GenBank/DDBJ databases">
        <authorList>
            <person name="Sung H."/>
        </authorList>
    </citation>
    <scope>NUCLEOTIDE SEQUENCE [LARGE SCALE GENOMIC DNA]</scope>
    <source>
        <strain evidence="5">AR23208</strain>
    </source>
</reference>
<dbReference type="AlphaFoldDB" id="A0A1Y0IJD6"/>
<dbReference type="InterPro" id="IPR015797">
    <property type="entry name" value="NUDIX_hydrolase-like_dom_sf"/>
</dbReference>
<evidence type="ECO:0000313" key="5">
    <source>
        <dbReference type="Proteomes" id="UP000195437"/>
    </source>
</evidence>
<accession>A0A1Y0IJD6</accession>